<gene>
    <name evidence="7" type="ORF">ETD83_38540</name>
</gene>
<dbReference type="GO" id="GO:0032259">
    <property type="term" value="P:methylation"/>
    <property type="evidence" value="ECO:0007669"/>
    <property type="project" value="UniProtKB-KW"/>
</dbReference>
<evidence type="ECO:0000259" key="6">
    <source>
        <dbReference type="Pfam" id="PF13649"/>
    </source>
</evidence>
<evidence type="ECO:0000256" key="3">
    <source>
        <dbReference type="ARBA" id="ARBA00022679"/>
    </source>
</evidence>
<dbReference type="Pfam" id="PF13649">
    <property type="entry name" value="Methyltransf_25"/>
    <property type="match status" value="1"/>
</dbReference>
<protein>
    <submittedName>
        <fullName evidence="7">Class I SAM-dependent methyltransferase</fullName>
    </submittedName>
</protein>
<keyword evidence="4" id="KW-0949">S-adenosyl-L-methionine</keyword>
<evidence type="ECO:0000256" key="4">
    <source>
        <dbReference type="ARBA" id="ARBA00022691"/>
    </source>
</evidence>
<dbReference type="PANTHER" id="PTHR43667:SF1">
    <property type="entry name" value="CYCLOPROPANE-FATTY-ACYL-PHOSPHOLIPID SYNTHASE"/>
    <property type="match status" value="1"/>
</dbReference>
<dbReference type="EMBL" id="VCKW01000378">
    <property type="protein sequence ID" value="TMQ89740.1"/>
    <property type="molecule type" value="Genomic_DNA"/>
</dbReference>
<dbReference type="InterPro" id="IPR041698">
    <property type="entry name" value="Methyltransf_25"/>
</dbReference>
<evidence type="ECO:0000256" key="1">
    <source>
        <dbReference type="ARBA" id="ARBA00010815"/>
    </source>
</evidence>
<keyword evidence="3 7" id="KW-0808">Transferase</keyword>
<dbReference type="PANTHER" id="PTHR43667">
    <property type="entry name" value="CYCLOPROPANE-FATTY-ACYL-PHOSPHOLIPID SYNTHASE"/>
    <property type="match status" value="1"/>
</dbReference>
<dbReference type="AlphaFoldDB" id="A0A5C4IZM5"/>
<accession>A0A5C4IZM5</accession>
<evidence type="ECO:0000256" key="2">
    <source>
        <dbReference type="ARBA" id="ARBA00022603"/>
    </source>
</evidence>
<dbReference type="GO" id="GO:0008168">
    <property type="term" value="F:methyltransferase activity"/>
    <property type="evidence" value="ECO:0007669"/>
    <property type="project" value="UniProtKB-KW"/>
</dbReference>
<reference evidence="7 8" key="1">
    <citation type="submission" date="2019-05" db="EMBL/GenBank/DDBJ databases">
        <title>Draft genome sequence of Actinomadura sp. 14C53.</title>
        <authorList>
            <person name="Saricaoglu S."/>
            <person name="Isik K."/>
        </authorList>
    </citation>
    <scope>NUCLEOTIDE SEQUENCE [LARGE SCALE GENOMIC DNA]</scope>
    <source>
        <strain evidence="7 8">14C53</strain>
    </source>
</reference>
<name>A0A5C4IZM5_9ACTN</name>
<dbReference type="Gene3D" id="3.40.50.150">
    <property type="entry name" value="Vaccinia Virus protein VP39"/>
    <property type="match status" value="1"/>
</dbReference>
<dbReference type="InterPro" id="IPR029063">
    <property type="entry name" value="SAM-dependent_MTases_sf"/>
</dbReference>
<comment type="similarity">
    <text evidence="1">Belongs to the CFA/CMAS family.</text>
</comment>
<keyword evidence="5" id="KW-0443">Lipid metabolism</keyword>
<keyword evidence="8" id="KW-1185">Reference proteome</keyword>
<dbReference type="SUPFAM" id="SSF53335">
    <property type="entry name" value="S-adenosyl-L-methionine-dependent methyltransferases"/>
    <property type="match status" value="1"/>
</dbReference>
<dbReference type="CDD" id="cd02440">
    <property type="entry name" value="AdoMet_MTases"/>
    <property type="match status" value="1"/>
</dbReference>
<evidence type="ECO:0000256" key="5">
    <source>
        <dbReference type="ARBA" id="ARBA00023098"/>
    </source>
</evidence>
<keyword evidence="2 7" id="KW-0489">Methyltransferase</keyword>
<feature type="domain" description="Methyltransferase" evidence="6">
    <location>
        <begin position="22"/>
        <end position="124"/>
    </location>
</feature>
<evidence type="ECO:0000313" key="8">
    <source>
        <dbReference type="Proteomes" id="UP000309174"/>
    </source>
</evidence>
<sequence>MPLSPRLAKIVDALPLEPGMRVLEIGCGPGAAARAVAARLDTGHILAIDRSAKAITQAEATGADEIASGRMSVRQAAIEDFALEPGETPFDLVFAVRVGALDGRHPEAGREAMRRIAAVLAPGGRLFIDGGDPLRELPV</sequence>
<organism evidence="7 8">
    <name type="scientific">Actinomadura soli</name>
    <dbReference type="NCBI Taxonomy" id="2508997"/>
    <lineage>
        <taxon>Bacteria</taxon>
        <taxon>Bacillati</taxon>
        <taxon>Actinomycetota</taxon>
        <taxon>Actinomycetes</taxon>
        <taxon>Streptosporangiales</taxon>
        <taxon>Thermomonosporaceae</taxon>
        <taxon>Actinomadura</taxon>
    </lineage>
</organism>
<dbReference type="RefSeq" id="WP_138650129.1">
    <property type="nucleotide sequence ID" value="NZ_VCKW01000378.1"/>
</dbReference>
<dbReference type="OrthoDB" id="4571118at2"/>
<dbReference type="Proteomes" id="UP000309174">
    <property type="component" value="Unassembled WGS sequence"/>
</dbReference>
<evidence type="ECO:0000313" key="7">
    <source>
        <dbReference type="EMBL" id="TMQ89740.1"/>
    </source>
</evidence>
<proteinExistence type="inferred from homology"/>
<dbReference type="InterPro" id="IPR050723">
    <property type="entry name" value="CFA/CMAS"/>
</dbReference>
<dbReference type="GO" id="GO:0006629">
    <property type="term" value="P:lipid metabolic process"/>
    <property type="evidence" value="ECO:0007669"/>
    <property type="project" value="UniProtKB-KW"/>
</dbReference>
<comment type="caution">
    <text evidence="7">The sequence shown here is derived from an EMBL/GenBank/DDBJ whole genome shotgun (WGS) entry which is preliminary data.</text>
</comment>